<accession>F8X0Z5</accession>
<keyword evidence="2" id="KW-1185">Reference proteome</keyword>
<name>F8X0Z5_9BACT</name>
<dbReference type="Proteomes" id="UP000006420">
    <property type="component" value="Unassembled WGS sequence"/>
</dbReference>
<organism evidence="1 2">
    <name type="scientific">Dysgonomonas mossii DSM 22836</name>
    <dbReference type="NCBI Taxonomy" id="742767"/>
    <lineage>
        <taxon>Bacteria</taxon>
        <taxon>Pseudomonadati</taxon>
        <taxon>Bacteroidota</taxon>
        <taxon>Bacteroidia</taxon>
        <taxon>Bacteroidales</taxon>
        <taxon>Dysgonomonadaceae</taxon>
        <taxon>Dysgonomonas</taxon>
    </lineage>
</organism>
<sequence length="72" mass="8092">MARKGKILLMHANSLISEATLYIRASTVPIMTPAKFDKKKNALKTHKGTVKNNRSPKKKSILVKTDLLKFNI</sequence>
<comment type="caution">
    <text evidence="1">The sequence shown here is derived from an EMBL/GenBank/DDBJ whole genome shotgun (WGS) entry which is preliminary data.</text>
</comment>
<reference evidence="1 2" key="1">
    <citation type="submission" date="2011-04" db="EMBL/GenBank/DDBJ databases">
        <title>The Genome Sequence of Dysgonomonas mossii DSM 22836.</title>
        <authorList>
            <consortium name="The Broad Institute Genome Sequencing Platform"/>
            <person name="Earl A."/>
            <person name="Ward D."/>
            <person name="Feldgarden M."/>
            <person name="Gevers D."/>
            <person name="Pudlo N."/>
            <person name="Martens E."/>
            <person name="Allen-Vercoe E."/>
            <person name="Young S.K."/>
            <person name="Zeng Q."/>
            <person name="Gargeya S."/>
            <person name="Fitzgerald M."/>
            <person name="Haas B."/>
            <person name="Abouelleil A."/>
            <person name="Alvarado L."/>
            <person name="Arachchi H.M."/>
            <person name="Berlin A."/>
            <person name="Brown A."/>
            <person name="Chapman S.B."/>
            <person name="Chen Z."/>
            <person name="Dunbar C."/>
            <person name="Freedman E."/>
            <person name="Gearin G."/>
            <person name="Gellesch M."/>
            <person name="Goldberg J."/>
            <person name="Griggs A."/>
            <person name="Gujja S."/>
            <person name="Heiman D."/>
            <person name="Howarth C."/>
            <person name="Larson L."/>
            <person name="Lui A."/>
            <person name="MacDonald P.J.P."/>
            <person name="Mehta T."/>
            <person name="Montmayeur A."/>
            <person name="Murphy C."/>
            <person name="Neiman D."/>
            <person name="Pearson M."/>
            <person name="Priest M."/>
            <person name="Roberts A."/>
            <person name="Saif S."/>
            <person name="Shea T."/>
            <person name="Shenoy N."/>
            <person name="Sisk P."/>
            <person name="Stolte C."/>
            <person name="Sykes S."/>
            <person name="Yandava C."/>
            <person name="Wortman J."/>
            <person name="Nusbaum C."/>
            <person name="Birren B."/>
        </authorList>
    </citation>
    <scope>NUCLEOTIDE SEQUENCE [LARGE SCALE GENOMIC DNA]</scope>
    <source>
        <strain evidence="1 2">DSM 22836</strain>
    </source>
</reference>
<proteinExistence type="predicted"/>
<dbReference type="AlphaFoldDB" id="F8X0Z5"/>
<dbReference type="HOGENOM" id="CLU_2715933_0_0_10"/>
<evidence type="ECO:0000313" key="2">
    <source>
        <dbReference type="Proteomes" id="UP000006420"/>
    </source>
</evidence>
<dbReference type="EMBL" id="ADLW01000006">
    <property type="protein sequence ID" value="EGK03473.1"/>
    <property type="molecule type" value="Genomic_DNA"/>
</dbReference>
<protein>
    <submittedName>
        <fullName evidence="1">Uncharacterized protein</fullName>
    </submittedName>
</protein>
<gene>
    <name evidence="1" type="ORF">HMPREF9456_01540</name>
</gene>
<evidence type="ECO:0000313" key="1">
    <source>
        <dbReference type="EMBL" id="EGK03473.1"/>
    </source>
</evidence>